<protein>
    <submittedName>
        <fullName evidence="1">Uncharacterized protein</fullName>
    </submittedName>
</protein>
<organism evidence="1 2">
    <name type="scientific">Planctomicrobium piriforme</name>
    <dbReference type="NCBI Taxonomy" id="1576369"/>
    <lineage>
        <taxon>Bacteria</taxon>
        <taxon>Pseudomonadati</taxon>
        <taxon>Planctomycetota</taxon>
        <taxon>Planctomycetia</taxon>
        <taxon>Planctomycetales</taxon>
        <taxon>Planctomycetaceae</taxon>
        <taxon>Planctomicrobium</taxon>
    </lineage>
</organism>
<reference evidence="2" key="1">
    <citation type="submission" date="2016-10" db="EMBL/GenBank/DDBJ databases">
        <authorList>
            <person name="Varghese N."/>
            <person name="Submissions S."/>
        </authorList>
    </citation>
    <scope>NUCLEOTIDE SEQUENCE [LARGE SCALE GENOMIC DNA]</scope>
    <source>
        <strain evidence="2">DSM 26348</strain>
    </source>
</reference>
<name>A0A1I3AU94_9PLAN</name>
<evidence type="ECO:0000313" key="2">
    <source>
        <dbReference type="Proteomes" id="UP000199518"/>
    </source>
</evidence>
<proteinExistence type="predicted"/>
<dbReference type="AlphaFoldDB" id="A0A1I3AU94"/>
<accession>A0A1I3AU94</accession>
<keyword evidence="2" id="KW-1185">Reference proteome</keyword>
<dbReference type="STRING" id="1576369.SAMN05421753_10165"/>
<gene>
    <name evidence="1" type="ORF">SAMN05421753_10165</name>
</gene>
<dbReference type="RefSeq" id="WP_092046768.1">
    <property type="nucleotide sequence ID" value="NZ_FOQD01000001.1"/>
</dbReference>
<dbReference type="EMBL" id="FOQD01000001">
    <property type="protein sequence ID" value="SFH53698.1"/>
    <property type="molecule type" value="Genomic_DNA"/>
</dbReference>
<dbReference type="Proteomes" id="UP000199518">
    <property type="component" value="Unassembled WGS sequence"/>
</dbReference>
<sequence length="273" mass="29611">MNAHDIALVFAFNIAIACSSPFCMGDDAKGEELELRAHACLLLIPYDDPELGVKGNMQGAGIVYATPHAIAIVTTTETARACTPETRLVFESSPDVFTAIDFPTMCGERSQWSWKHDEQHGLSALEIVSPRLKPELLTELKKRAIATSPIRIQPQMLGHRVLTAGIATASSLTGSETEGYLPSESLTPLIGNSYVALQVVPDQVGPDLPEGIMMFPAFETGVAYGPVFDMESREEGDRFLGFISGMLETEEGCKLSVIVGDDHIQKLVEMIKN</sequence>
<evidence type="ECO:0000313" key="1">
    <source>
        <dbReference type="EMBL" id="SFH53698.1"/>
    </source>
</evidence>